<keyword evidence="2" id="KW-1185">Reference proteome</keyword>
<dbReference type="Proteomes" id="UP001057402">
    <property type="component" value="Chromosome 2"/>
</dbReference>
<evidence type="ECO:0000313" key="2">
    <source>
        <dbReference type="Proteomes" id="UP001057402"/>
    </source>
</evidence>
<evidence type="ECO:0000313" key="1">
    <source>
        <dbReference type="EMBL" id="KAI4385277.1"/>
    </source>
</evidence>
<sequence>MLKESRIQGHYRILPIRGVPDDAVRVFIRFLYSSCYEEQDMEEFVLHLLVLSHVYTVPRLKRLCEDHLERGTINLENVVDIFQLALSRGTSGKSRKGGKRWRTATPFSRKCSLSTR</sequence>
<name>A0ACB9S3J6_9MYRT</name>
<reference evidence="2" key="1">
    <citation type="journal article" date="2023" name="Front. Plant Sci.">
        <title>Chromosomal-level genome assembly of Melastoma candidum provides insights into trichome evolution.</title>
        <authorList>
            <person name="Zhong Y."/>
            <person name="Wu W."/>
            <person name="Sun C."/>
            <person name="Zou P."/>
            <person name="Liu Y."/>
            <person name="Dai S."/>
            <person name="Zhou R."/>
        </authorList>
    </citation>
    <scope>NUCLEOTIDE SEQUENCE [LARGE SCALE GENOMIC DNA]</scope>
</reference>
<accession>A0ACB9S3J6</accession>
<dbReference type="EMBL" id="CM042881">
    <property type="protein sequence ID" value="KAI4385277.1"/>
    <property type="molecule type" value="Genomic_DNA"/>
</dbReference>
<comment type="caution">
    <text evidence="1">The sequence shown here is derived from an EMBL/GenBank/DDBJ whole genome shotgun (WGS) entry which is preliminary data.</text>
</comment>
<gene>
    <name evidence="1" type="ORF">MLD38_003323</name>
</gene>
<proteinExistence type="predicted"/>
<organism evidence="1 2">
    <name type="scientific">Melastoma candidum</name>
    <dbReference type="NCBI Taxonomy" id="119954"/>
    <lineage>
        <taxon>Eukaryota</taxon>
        <taxon>Viridiplantae</taxon>
        <taxon>Streptophyta</taxon>
        <taxon>Embryophyta</taxon>
        <taxon>Tracheophyta</taxon>
        <taxon>Spermatophyta</taxon>
        <taxon>Magnoliopsida</taxon>
        <taxon>eudicotyledons</taxon>
        <taxon>Gunneridae</taxon>
        <taxon>Pentapetalae</taxon>
        <taxon>rosids</taxon>
        <taxon>malvids</taxon>
        <taxon>Myrtales</taxon>
        <taxon>Melastomataceae</taxon>
        <taxon>Melastomatoideae</taxon>
        <taxon>Melastomateae</taxon>
        <taxon>Melastoma</taxon>
    </lineage>
</organism>
<protein>
    <submittedName>
        <fullName evidence="1">Uncharacterized protein</fullName>
    </submittedName>
</protein>